<dbReference type="InterPro" id="IPR001807">
    <property type="entry name" value="ClC"/>
</dbReference>
<feature type="transmembrane region" description="Helical" evidence="12">
    <location>
        <begin position="214"/>
        <end position="234"/>
    </location>
</feature>
<keyword evidence="10" id="KW-0129">CBS domain</keyword>
<dbReference type="PANTHER" id="PTHR43427:SF6">
    <property type="entry name" value="CHLORIDE CHANNEL PROTEIN CLC-E"/>
    <property type="match status" value="1"/>
</dbReference>
<feature type="transmembrane region" description="Helical" evidence="12">
    <location>
        <begin position="351"/>
        <end position="370"/>
    </location>
</feature>
<keyword evidence="8" id="KW-0868">Chloride</keyword>
<keyword evidence="3 12" id="KW-0812">Transmembrane</keyword>
<feature type="compositionally biased region" description="Basic and acidic residues" evidence="11">
    <location>
        <begin position="588"/>
        <end position="605"/>
    </location>
</feature>
<comment type="caution">
    <text evidence="14">The sequence shown here is derived from an EMBL/GenBank/DDBJ whole genome shotgun (WGS) entry which is preliminary data.</text>
</comment>
<dbReference type="InterPro" id="IPR000644">
    <property type="entry name" value="CBS_dom"/>
</dbReference>
<dbReference type="Pfam" id="PF00654">
    <property type="entry name" value="Voltage_CLC"/>
    <property type="match status" value="1"/>
</dbReference>
<reference evidence="14 15" key="1">
    <citation type="submission" date="2015-11" db="EMBL/GenBank/DDBJ databases">
        <title>Draft Genome Sequence of the Strain BR 10423 (Rhizobium sp.) isolated from nodules of Mimosa pudica.</title>
        <authorList>
            <person name="Barauna A.C."/>
            <person name="Zilli J.E."/>
            <person name="Simoes-Araujo J.L."/>
            <person name="Reis V.M."/>
            <person name="James E.K."/>
            <person name="Reis F.B.Jr."/>
            <person name="Rouws L.F."/>
            <person name="Passos S.R."/>
            <person name="Gois S.R."/>
        </authorList>
    </citation>
    <scope>NUCLEOTIDE SEQUENCE [LARGE SCALE GENOMIC DNA]</scope>
    <source>
        <strain evidence="14 15">BR10423</strain>
    </source>
</reference>
<dbReference type="InterPro" id="IPR046342">
    <property type="entry name" value="CBS_dom_sf"/>
</dbReference>
<comment type="subcellular location">
    <subcellularLocation>
        <location evidence="1">Membrane</location>
        <topology evidence="1">Multi-pass membrane protein</topology>
    </subcellularLocation>
</comment>
<dbReference type="SUPFAM" id="SSF54631">
    <property type="entry name" value="CBS-domain pair"/>
    <property type="match status" value="1"/>
</dbReference>
<feature type="domain" description="CBS" evidence="13">
    <location>
        <begin position="462"/>
        <end position="522"/>
    </location>
</feature>
<keyword evidence="5" id="KW-0406">Ion transport</keyword>
<feature type="region of interest" description="Disordered" evidence="11">
    <location>
        <begin position="1"/>
        <end position="20"/>
    </location>
</feature>
<dbReference type="GO" id="GO:0005254">
    <property type="term" value="F:chloride channel activity"/>
    <property type="evidence" value="ECO:0007669"/>
    <property type="project" value="UniProtKB-KW"/>
</dbReference>
<dbReference type="Pfam" id="PF00571">
    <property type="entry name" value="CBS"/>
    <property type="match status" value="2"/>
</dbReference>
<name>A0A109J928_9HYPH</name>
<gene>
    <name evidence="14" type="ORF">AS026_16100</name>
</gene>
<dbReference type="CDD" id="cd02205">
    <property type="entry name" value="CBS_pair_SF"/>
    <property type="match status" value="1"/>
</dbReference>
<keyword evidence="2" id="KW-0813">Transport</keyword>
<dbReference type="PANTHER" id="PTHR43427">
    <property type="entry name" value="CHLORIDE CHANNEL PROTEIN CLC-E"/>
    <property type="match status" value="1"/>
</dbReference>
<accession>A0A109J928</accession>
<proteinExistence type="predicted"/>
<dbReference type="InterPro" id="IPR014743">
    <property type="entry name" value="Cl-channel_core"/>
</dbReference>
<keyword evidence="7" id="KW-0869">Chloride channel</keyword>
<keyword evidence="9" id="KW-0407">Ion channel</keyword>
<feature type="region of interest" description="Disordered" evidence="11">
    <location>
        <begin position="588"/>
        <end position="630"/>
    </location>
</feature>
<feature type="transmembrane region" description="Helical" evidence="12">
    <location>
        <begin position="323"/>
        <end position="345"/>
    </location>
</feature>
<feature type="domain" description="CBS" evidence="13">
    <location>
        <begin position="527"/>
        <end position="588"/>
    </location>
</feature>
<dbReference type="RefSeq" id="WP_062373523.1">
    <property type="nucleotide sequence ID" value="NZ_LNCD01000121.1"/>
</dbReference>
<organism evidence="14 15">
    <name type="scientific">Rhizobium altiplani</name>
    <dbReference type="NCBI Taxonomy" id="1864509"/>
    <lineage>
        <taxon>Bacteria</taxon>
        <taxon>Pseudomonadati</taxon>
        <taxon>Pseudomonadota</taxon>
        <taxon>Alphaproteobacteria</taxon>
        <taxon>Hyphomicrobiales</taxon>
        <taxon>Rhizobiaceae</taxon>
        <taxon>Rhizobium/Agrobacterium group</taxon>
        <taxon>Rhizobium</taxon>
    </lineage>
</organism>
<evidence type="ECO:0000313" key="15">
    <source>
        <dbReference type="Proteomes" id="UP000068164"/>
    </source>
</evidence>
<evidence type="ECO:0000313" key="14">
    <source>
        <dbReference type="EMBL" id="KWV44580.1"/>
    </source>
</evidence>
<dbReference type="Gene3D" id="1.10.3080.10">
    <property type="entry name" value="Clc chloride channel"/>
    <property type="match status" value="1"/>
</dbReference>
<sequence>MYEQSTPHRPHDFTGGLSRREAGDFTTDKRVLALVGMAVVVGSGGAFAAWVLVGLISLVTSLVWFGRFSIAATSLADAPRSVWMVAIPILGGLVIGLMARFGSKKIRGHGIPEAIETILIGGSRMSPKVAILKPLSSAISIGTGGPFGAEGPIIMTGGAIGSLFAQCFHLSSAERKTLLVAGAAAGMTAIFGSPIAAVMLAVELLLFEWKPRSFIPVAIAACVSICWRPFLFQAGPLFPKQFHMDLPWWGIAFCAAMGIIAGLQSGLLTTMLYKIEDLFEALPIHWMWCPAIGGLIIGLGGLIEPRALGVGYDIIEGLLNSTLLPSAVLAVLLVKAFIWLVALSSGTSGGVLAPLLIFGGALGWLVGLVLPGDPGFWALLGMAAMMGGTMRAPLTGTFFAVELTGDVSMLVPLLAATVAAYVVTVLLLRRSILTEKIARRGQHITREYGIDPFELTRAREIMIKEVDTLAASMTVGNACAFFATPARTHRVYPVVDGSGVLKGLVSGSDALRWQDAAAFSDQRLDDMVSDASIPAAHPDDTVGYVADLMLTTGSGRIPIVDPQTAKLHGLIARKDLLRLRSTLRATETERRPFLGPRRANDERMLTLENSEAAASQTNNPHRLGKEFPTD</sequence>
<dbReference type="Gene3D" id="3.10.580.10">
    <property type="entry name" value="CBS-domain"/>
    <property type="match status" value="1"/>
</dbReference>
<evidence type="ECO:0000256" key="2">
    <source>
        <dbReference type="ARBA" id="ARBA00022448"/>
    </source>
</evidence>
<protein>
    <submittedName>
        <fullName evidence="14">Chloride channel protein</fullName>
    </submittedName>
</protein>
<feature type="transmembrane region" description="Helical" evidence="12">
    <location>
        <begin position="82"/>
        <end position="101"/>
    </location>
</feature>
<feature type="compositionally biased region" description="Polar residues" evidence="11">
    <location>
        <begin position="607"/>
        <end position="620"/>
    </location>
</feature>
<evidence type="ECO:0000256" key="6">
    <source>
        <dbReference type="ARBA" id="ARBA00023136"/>
    </source>
</evidence>
<dbReference type="CDD" id="cd00400">
    <property type="entry name" value="Voltage_gated_ClC"/>
    <property type="match status" value="1"/>
</dbReference>
<evidence type="ECO:0000256" key="8">
    <source>
        <dbReference type="ARBA" id="ARBA00023214"/>
    </source>
</evidence>
<feature type="transmembrane region" description="Helical" evidence="12">
    <location>
        <begin position="407"/>
        <end position="428"/>
    </location>
</feature>
<evidence type="ECO:0000256" key="11">
    <source>
        <dbReference type="SAM" id="MobiDB-lite"/>
    </source>
</evidence>
<dbReference type="SUPFAM" id="SSF81340">
    <property type="entry name" value="Clc chloride channel"/>
    <property type="match status" value="1"/>
</dbReference>
<evidence type="ECO:0000256" key="7">
    <source>
        <dbReference type="ARBA" id="ARBA00023173"/>
    </source>
</evidence>
<keyword evidence="15" id="KW-1185">Reference proteome</keyword>
<evidence type="ECO:0000256" key="12">
    <source>
        <dbReference type="SAM" id="Phobius"/>
    </source>
</evidence>
<dbReference type="InterPro" id="IPR050368">
    <property type="entry name" value="ClC-type_chloride_channel"/>
</dbReference>
<evidence type="ECO:0000256" key="1">
    <source>
        <dbReference type="ARBA" id="ARBA00004141"/>
    </source>
</evidence>
<evidence type="ECO:0000256" key="4">
    <source>
        <dbReference type="ARBA" id="ARBA00022989"/>
    </source>
</evidence>
<dbReference type="PROSITE" id="PS51371">
    <property type="entry name" value="CBS"/>
    <property type="match status" value="2"/>
</dbReference>
<dbReference type="SMART" id="SM00116">
    <property type="entry name" value="CBS"/>
    <property type="match status" value="2"/>
</dbReference>
<keyword evidence="4 12" id="KW-1133">Transmembrane helix</keyword>
<feature type="transmembrane region" description="Helical" evidence="12">
    <location>
        <begin position="246"/>
        <end position="264"/>
    </location>
</feature>
<evidence type="ECO:0000256" key="5">
    <source>
        <dbReference type="ARBA" id="ARBA00023065"/>
    </source>
</evidence>
<dbReference type="AlphaFoldDB" id="A0A109J928"/>
<feature type="transmembrane region" description="Helical" evidence="12">
    <location>
        <begin position="31"/>
        <end position="62"/>
    </location>
</feature>
<evidence type="ECO:0000256" key="9">
    <source>
        <dbReference type="ARBA" id="ARBA00023303"/>
    </source>
</evidence>
<feature type="transmembrane region" description="Helical" evidence="12">
    <location>
        <begin position="284"/>
        <end position="303"/>
    </location>
</feature>
<dbReference type="OrthoDB" id="9767361at2"/>
<dbReference type="PRINTS" id="PR00762">
    <property type="entry name" value="CLCHANNEL"/>
</dbReference>
<feature type="transmembrane region" description="Helical" evidence="12">
    <location>
        <begin position="178"/>
        <end position="202"/>
    </location>
</feature>
<evidence type="ECO:0000256" key="3">
    <source>
        <dbReference type="ARBA" id="ARBA00022692"/>
    </source>
</evidence>
<keyword evidence="6 12" id="KW-0472">Membrane</keyword>
<evidence type="ECO:0000259" key="13">
    <source>
        <dbReference type="PROSITE" id="PS51371"/>
    </source>
</evidence>
<dbReference type="EMBL" id="LNCD01000121">
    <property type="protein sequence ID" value="KWV44580.1"/>
    <property type="molecule type" value="Genomic_DNA"/>
</dbReference>
<evidence type="ECO:0000256" key="10">
    <source>
        <dbReference type="PROSITE-ProRule" id="PRU00703"/>
    </source>
</evidence>
<dbReference type="Proteomes" id="UP000068164">
    <property type="component" value="Unassembled WGS sequence"/>
</dbReference>
<dbReference type="GO" id="GO:0034707">
    <property type="term" value="C:chloride channel complex"/>
    <property type="evidence" value="ECO:0007669"/>
    <property type="project" value="UniProtKB-KW"/>
</dbReference>